<evidence type="ECO:0000256" key="2">
    <source>
        <dbReference type="ARBA" id="ARBA00022741"/>
    </source>
</evidence>
<protein>
    <submittedName>
        <fullName evidence="4">Long-chain-fatty-acid--CoA ligase 1</fullName>
    </submittedName>
</protein>
<name>A0A4Y2MMF8_ARAVE</name>
<comment type="caution">
    <text evidence="4">The sequence shown here is derived from an EMBL/GenBank/DDBJ whole genome shotgun (WGS) entry which is preliminary data.</text>
</comment>
<keyword evidence="2" id="KW-0547">Nucleotide-binding</keyword>
<accession>A0A4Y2MMF8</accession>
<dbReference type="GO" id="GO:0005783">
    <property type="term" value="C:endoplasmic reticulum"/>
    <property type="evidence" value="ECO:0007669"/>
    <property type="project" value="TreeGrafter"/>
</dbReference>
<sequence length="215" mass="24077">MSVQRALLLQKRVLGAAYCQFFRSYCFYAKKPYKPKPFSLSQQSVLLPGKERIRSSVLLEDPNELVSEIPGSPEVQTVYDCLLHGQKVSNDGPCIGSKNPATGQYEWLSFSEVISRTQAIGSGLIQLGLKPQNDSFVGIFAVNQEEEAGMFGGTIMSYLPPAHIYEICNEVASLYFARRIAFYTGDVKKLMDEVRILKPNILPLVPRIMNALYTR</sequence>
<feature type="non-terminal residue" evidence="4">
    <location>
        <position position="215"/>
    </location>
</feature>
<dbReference type="AlphaFoldDB" id="A0A4Y2MMF8"/>
<evidence type="ECO:0000256" key="1">
    <source>
        <dbReference type="ARBA" id="ARBA00022598"/>
    </source>
</evidence>
<gene>
    <name evidence="4" type="primary">Acsl1_1</name>
    <name evidence="4" type="ORF">AVEN_196538_1</name>
</gene>
<evidence type="ECO:0000256" key="3">
    <source>
        <dbReference type="ARBA" id="ARBA00022840"/>
    </source>
</evidence>
<evidence type="ECO:0000313" key="4">
    <source>
        <dbReference type="EMBL" id="GBN27712.1"/>
    </source>
</evidence>
<dbReference type="Gene3D" id="3.40.50.12780">
    <property type="entry name" value="N-terminal domain of ligase-like"/>
    <property type="match status" value="1"/>
</dbReference>
<dbReference type="SUPFAM" id="SSF56801">
    <property type="entry name" value="Acetyl-CoA synthetase-like"/>
    <property type="match status" value="1"/>
</dbReference>
<dbReference type="PANTHER" id="PTHR43272">
    <property type="entry name" value="LONG-CHAIN-FATTY-ACID--COA LIGASE"/>
    <property type="match status" value="1"/>
</dbReference>
<evidence type="ECO:0000313" key="5">
    <source>
        <dbReference type="Proteomes" id="UP000499080"/>
    </source>
</evidence>
<reference evidence="4 5" key="1">
    <citation type="journal article" date="2019" name="Sci. Rep.">
        <title>Orb-weaving spider Araneus ventricosus genome elucidates the spidroin gene catalogue.</title>
        <authorList>
            <person name="Kono N."/>
            <person name="Nakamura H."/>
            <person name="Ohtoshi R."/>
            <person name="Moran D.A.P."/>
            <person name="Shinohara A."/>
            <person name="Yoshida Y."/>
            <person name="Fujiwara M."/>
            <person name="Mori M."/>
            <person name="Tomita M."/>
            <person name="Arakawa K."/>
        </authorList>
    </citation>
    <scope>NUCLEOTIDE SEQUENCE [LARGE SCALE GENOMIC DNA]</scope>
</reference>
<dbReference type="Proteomes" id="UP000499080">
    <property type="component" value="Unassembled WGS sequence"/>
</dbReference>
<dbReference type="EMBL" id="BGPR01007545">
    <property type="protein sequence ID" value="GBN27712.1"/>
    <property type="molecule type" value="Genomic_DNA"/>
</dbReference>
<keyword evidence="1 4" id="KW-0436">Ligase</keyword>
<dbReference type="PANTHER" id="PTHR43272:SF33">
    <property type="entry name" value="AMP-BINDING DOMAIN-CONTAINING PROTEIN-RELATED"/>
    <property type="match status" value="1"/>
</dbReference>
<dbReference type="GO" id="GO:0016020">
    <property type="term" value="C:membrane"/>
    <property type="evidence" value="ECO:0007669"/>
    <property type="project" value="TreeGrafter"/>
</dbReference>
<keyword evidence="5" id="KW-1185">Reference proteome</keyword>
<proteinExistence type="predicted"/>
<dbReference type="GO" id="GO:0005524">
    <property type="term" value="F:ATP binding"/>
    <property type="evidence" value="ECO:0007669"/>
    <property type="project" value="UniProtKB-KW"/>
</dbReference>
<dbReference type="GO" id="GO:0004467">
    <property type="term" value="F:long-chain fatty acid-CoA ligase activity"/>
    <property type="evidence" value="ECO:0007669"/>
    <property type="project" value="TreeGrafter"/>
</dbReference>
<organism evidence="4 5">
    <name type="scientific">Araneus ventricosus</name>
    <name type="common">Orbweaver spider</name>
    <name type="synonym">Epeira ventricosa</name>
    <dbReference type="NCBI Taxonomy" id="182803"/>
    <lineage>
        <taxon>Eukaryota</taxon>
        <taxon>Metazoa</taxon>
        <taxon>Ecdysozoa</taxon>
        <taxon>Arthropoda</taxon>
        <taxon>Chelicerata</taxon>
        <taxon>Arachnida</taxon>
        <taxon>Araneae</taxon>
        <taxon>Araneomorphae</taxon>
        <taxon>Entelegynae</taxon>
        <taxon>Araneoidea</taxon>
        <taxon>Araneidae</taxon>
        <taxon>Araneus</taxon>
    </lineage>
</organism>
<dbReference type="InterPro" id="IPR042099">
    <property type="entry name" value="ANL_N_sf"/>
</dbReference>
<keyword evidence="3" id="KW-0067">ATP-binding</keyword>
<dbReference type="OrthoDB" id="6428606at2759"/>